<dbReference type="GO" id="GO:0016787">
    <property type="term" value="F:hydrolase activity"/>
    <property type="evidence" value="ECO:0007669"/>
    <property type="project" value="UniProtKB-KW"/>
</dbReference>
<dbReference type="GO" id="GO:0005507">
    <property type="term" value="F:copper ion binding"/>
    <property type="evidence" value="ECO:0007669"/>
    <property type="project" value="TreeGrafter"/>
</dbReference>
<evidence type="ECO:0000256" key="9">
    <source>
        <dbReference type="ARBA" id="ARBA00049893"/>
    </source>
</evidence>
<dbReference type="Pfam" id="PF02578">
    <property type="entry name" value="Cu-oxidase_4"/>
    <property type="match status" value="1"/>
</dbReference>
<dbReference type="CDD" id="cd16833">
    <property type="entry name" value="YfiH"/>
    <property type="match status" value="1"/>
</dbReference>
<comment type="catalytic activity">
    <reaction evidence="9">
        <text>S-methyl-5'-thioadenosine + phosphate = 5-(methylsulfanyl)-alpha-D-ribose 1-phosphate + adenine</text>
        <dbReference type="Rhea" id="RHEA:11852"/>
        <dbReference type="ChEBI" id="CHEBI:16708"/>
        <dbReference type="ChEBI" id="CHEBI:17509"/>
        <dbReference type="ChEBI" id="CHEBI:43474"/>
        <dbReference type="ChEBI" id="CHEBI:58533"/>
        <dbReference type="EC" id="2.4.2.28"/>
    </reaction>
    <physiologicalReaction direction="left-to-right" evidence="9">
        <dbReference type="Rhea" id="RHEA:11853"/>
    </physiologicalReaction>
</comment>
<dbReference type="GO" id="GO:0017061">
    <property type="term" value="F:S-methyl-5-thioadenosine phosphorylase activity"/>
    <property type="evidence" value="ECO:0007669"/>
    <property type="project" value="UniProtKB-EC"/>
</dbReference>
<proteinExistence type="inferred from homology"/>
<keyword evidence="4" id="KW-0479">Metal-binding</keyword>
<evidence type="ECO:0000256" key="2">
    <source>
        <dbReference type="ARBA" id="ARBA00007353"/>
    </source>
</evidence>
<comment type="catalytic activity">
    <reaction evidence="1">
        <text>inosine + phosphate = alpha-D-ribose 1-phosphate + hypoxanthine</text>
        <dbReference type="Rhea" id="RHEA:27646"/>
        <dbReference type="ChEBI" id="CHEBI:17368"/>
        <dbReference type="ChEBI" id="CHEBI:17596"/>
        <dbReference type="ChEBI" id="CHEBI:43474"/>
        <dbReference type="ChEBI" id="CHEBI:57720"/>
        <dbReference type="EC" id="2.4.2.1"/>
    </reaction>
    <physiologicalReaction direction="left-to-right" evidence="1">
        <dbReference type="Rhea" id="RHEA:27647"/>
    </physiologicalReaction>
</comment>
<evidence type="ECO:0000256" key="7">
    <source>
        <dbReference type="ARBA" id="ARBA00047989"/>
    </source>
</evidence>
<evidence type="ECO:0000313" key="11">
    <source>
        <dbReference type="EMBL" id="QFU77749.1"/>
    </source>
</evidence>
<evidence type="ECO:0000256" key="10">
    <source>
        <dbReference type="RuleBase" id="RU361274"/>
    </source>
</evidence>
<evidence type="ECO:0000256" key="1">
    <source>
        <dbReference type="ARBA" id="ARBA00000553"/>
    </source>
</evidence>
<evidence type="ECO:0000256" key="8">
    <source>
        <dbReference type="ARBA" id="ARBA00048968"/>
    </source>
</evidence>
<keyword evidence="6" id="KW-0862">Zinc</keyword>
<dbReference type="PANTHER" id="PTHR30616">
    <property type="entry name" value="UNCHARACTERIZED PROTEIN YFIH"/>
    <property type="match status" value="1"/>
</dbReference>
<evidence type="ECO:0000256" key="3">
    <source>
        <dbReference type="ARBA" id="ARBA00022679"/>
    </source>
</evidence>
<dbReference type="InterPro" id="IPR003730">
    <property type="entry name" value="Cu_polyphenol_OxRdtase"/>
</dbReference>
<reference evidence="11 12" key="1">
    <citation type="submission" date="2019-02" db="EMBL/GenBank/DDBJ databases">
        <authorList>
            <person name="Li S.-H."/>
        </authorList>
    </citation>
    <scope>NUCLEOTIDE SEQUENCE [LARGE SCALE GENOMIC DNA]</scope>
    <source>
        <strain evidence="11 12">IMCC14385</strain>
    </source>
</reference>
<dbReference type="EMBL" id="CP036422">
    <property type="protein sequence ID" value="QFU77749.1"/>
    <property type="molecule type" value="Genomic_DNA"/>
</dbReference>
<evidence type="ECO:0000256" key="4">
    <source>
        <dbReference type="ARBA" id="ARBA00022723"/>
    </source>
</evidence>
<dbReference type="SUPFAM" id="SSF64438">
    <property type="entry name" value="CNF1/YfiH-like putative cysteine hydrolases"/>
    <property type="match status" value="1"/>
</dbReference>
<accession>A0A5P9NQ17</accession>
<gene>
    <name evidence="11" type="primary">pgeF</name>
    <name evidence="11" type="ORF">EY643_03825</name>
</gene>
<dbReference type="Gene3D" id="3.60.140.10">
    <property type="entry name" value="CNF1/YfiH-like putative cysteine hydrolases"/>
    <property type="match status" value="1"/>
</dbReference>
<comment type="catalytic activity">
    <reaction evidence="8">
        <text>adenosine + phosphate = alpha-D-ribose 1-phosphate + adenine</text>
        <dbReference type="Rhea" id="RHEA:27642"/>
        <dbReference type="ChEBI" id="CHEBI:16335"/>
        <dbReference type="ChEBI" id="CHEBI:16708"/>
        <dbReference type="ChEBI" id="CHEBI:43474"/>
        <dbReference type="ChEBI" id="CHEBI:57720"/>
        <dbReference type="EC" id="2.4.2.1"/>
    </reaction>
    <physiologicalReaction direction="left-to-right" evidence="8">
        <dbReference type="Rhea" id="RHEA:27643"/>
    </physiologicalReaction>
</comment>
<keyword evidence="3" id="KW-0808">Transferase</keyword>
<protein>
    <recommendedName>
        <fullName evidence="10">Purine nucleoside phosphorylase</fullName>
    </recommendedName>
</protein>
<dbReference type="NCBIfam" id="TIGR00726">
    <property type="entry name" value="peptidoglycan editing factor PgeF"/>
    <property type="match status" value="1"/>
</dbReference>
<dbReference type="InterPro" id="IPR011324">
    <property type="entry name" value="Cytotoxic_necrot_fac-like_cat"/>
</dbReference>
<dbReference type="PANTHER" id="PTHR30616:SF2">
    <property type="entry name" value="PURINE NUCLEOSIDE PHOSPHORYLASE LACC1"/>
    <property type="match status" value="1"/>
</dbReference>
<keyword evidence="5" id="KW-0378">Hydrolase</keyword>
<dbReference type="OrthoDB" id="4279at2"/>
<name>A0A5P9NQ17_9GAMM</name>
<dbReference type="InterPro" id="IPR038371">
    <property type="entry name" value="Cu_polyphenol_OxRdtase_sf"/>
</dbReference>
<sequence>MPVTTPYIEPAWPAPATVRAVSTLRTGGASVAPYASFNLGDHVGDDPAVVATNRAALAAESGAGAIQWLQQVHGTEVLAATGDMTPEADASWTAQPDLACSVMTADCLPVLFCDRAGTTVAAAHAGWRGLCSGVLEATVAAMGRDPAELLAWLGPAIGPETFEVGPEVRAAFLERDREAEPCFKPSRGRSGAYLADLYALARRRLNHAGVTGIYGGDFCTYTEGDRFFSYRRDGQTGRMASLIWLNP</sequence>
<comment type="catalytic activity">
    <reaction evidence="7">
        <text>adenosine + H2O + H(+) = inosine + NH4(+)</text>
        <dbReference type="Rhea" id="RHEA:24408"/>
        <dbReference type="ChEBI" id="CHEBI:15377"/>
        <dbReference type="ChEBI" id="CHEBI:15378"/>
        <dbReference type="ChEBI" id="CHEBI:16335"/>
        <dbReference type="ChEBI" id="CHEBI:17596"/>
        <dbReference type="ChEBI" id="CHEBI:28938"/>
        <dbReference type="EC" id="3.5.4.4"/>
    </reaction>
    <physiologicalReaction direction="left-to-right" evidence="7">
        <dbReference type="Rhea" id="RHEA:24409"/>
    </physiologicalReaction>
</comment>
<dbReference type="AlphaFoldDB" id="A0A5P9NQ17"/>
<evidence type="ECO:0000256" key="5">
    <source>
        <dbReference type="ARBA" id="ARBA00022801"/>
    </source>
</evidence>
<keyword evidence="12" id="KW-1185">Reference proteome</keyword>
<comment type="similarity">
    <text evidence="2 10">Belongs to the purine nucleoside phosphorylase YfiH/LACC1 family.</text>
</comment>
<evidence type="ECO:0000313" key="12">
    <source>
        <dbReference type="Proteomes" id="UP000326287"/>
    </source>
</evidence>
<organism evidence="11 12">
    <name type="scientific">Halioglobus maricola</name>
    <dbReference type="NCBI Taxonomy" id="2601894"/>
    <lineage>
        <taxon>Bacteria</taxon>
        <taxon>Pseudomonadati</taxon>
        <taxon>Pseudomonadota</taxon>
        <taxon>Gammaproteobacteria</taxon>
        <taxon>Cellvibrionales</taxon>
        <taxon>Halieaceae</taxon>
        <taxon>Halioglobus</taxon>
    </lineage>
</organism>
<evidence type="ECO:0000256" key="6">
    <source>
        <dbReference type="ARBA" id="ARBA00022833"/>
    </source>
</evidence>
<dbReference type="Proteomes" id="UP000326287">
    <property type="component" value="Chromosome"/>
</dbReference>
<dbReference type="KEGG" id="halc:EY643_03825"/>